<feature type="compositionally biased region" description="Polar residues" evidence="1">
    <location>
        <begin position="406"/>
        <end position="415"/>
    </location>
</feature>
<organism evidence="4 5">
    <name type="scientific">Plantactinospora sonchi</name>
    <dbReference type="NCBI Taxonomy" id="1544735"/>
    <lineage>
        <taxon>Bacteria</taxon>
        <taxon>Bacillati</taxon>
        <taxon>Actinomycetota</taxon>
        <taxon>Actinomycetes</taxon>
        <taxon>Micromonosporales</taxon>
        <taxon>Micromonosporaceae</taxon>
        <taxon>Plantactinospora</taxon>
    </lineage>
</organism>
<dbReference type="EMBL" id="JAZGQK010000003">
    <property type="protein sequence ID" value="MEE6257565.1"/>
    <property type="molecule type" value="Genomic_DNA"/>
</dbReference>
<dbReference type="Proteomes" id="UP001332243">
    <property type="component" value="Unassembled WGS sequence"/>
</dbReference>
<dbReference type="GO" id="GO:0016787">
    <property type="term" value="F:hydrolase activity"/>
    <property type="evidence" value="ECO:0007669"/>
    <property type="project" value="UniProtKB-KW"/>
</dbReference>
<feature type="transmembrane region" description="Helical" evidence="2">
    <location>
        <begin position="20"/>
        <end position="44"/>
    </location>
</feature>
<dbReference type="InterPro" id="IPR051532">
    <property type="entry name" value="Ester_Hydrolysis_Enzymes"/>
</dbReference>
<evidence type="ECO:0000313" key="5">
    <source>
        <dbReference type="Proteomes" id="UP001332243"/>
    </source>
</evidence>
<keyword evidence="2" id="KW-0472">Membrane</keyword>
<feature type="region of interest" description="Disordered" evidence="1">
    <location>
        <begin position="360"/>
        <end position="415"/>
    </location>
</feature>
<keyword evidence="2" id="KW-1133">Transmembrane helix</keyword>
<proteinExistence type="predicted"/>
<dbReference type="Pfam" id="PF13472">
    <property type="entry name" value="Lipase_GDSL_2"/>
    <property type="match status" value="1"/>
</dbReference>
<dbReference type="PANTHER" id="PTHR30383:SF5">
    <property type="entry name" value="SGNH HYDROLASE-TYPE ESTERASE DOMAIN-CONTAINING PROTEIN"/>
    <property type="match status" value="1"/>
</dbReference>
<dbReference type="InterPro" id="IPR036514">
    <property type="entry name" value="SGNH_hydro_sf"/>
</dbReference>
<feature type="compositionally biased region" description="Low complexity" evidence="1">
    <location>
        <begin position="360"/>
        <end position="371"/>
    </location>
</feature>
<gene>
    <name evidence="4" type="ORF">V1633_03555</name>
</gene>
<comment type="caution">
    <text evidence="4">The sequence shown here is derived from an EMBL/GenBank/DDBJ whole genome shotgun (WGS) entry which is preliminary data.</text>
</comment>
<evidence type="ECO:0000256" key="2">
    <source>
        <dbReference type="SAM" id="Phobius"/>
    </source>
</evidence>
<dbReference type="InterPro" id="IPR013830">
    <property type="entry name" value="SGNH_hydro"/>
</dbReference>
<dbReference type="CDD" id="cd01836">
    <property type="entry name" value="FeeA_FeeB_like"/>
    <property type="match status" value="1"/>
</dbReference>
<sequence>MSPAGSVQTKRSPWRLARQVATATAVGVGLTAVGTAATTGLLVAQARQARRVIPMAEAPPPRGDGVYGAKFPGEPITMVVLGDSSAAGYGVHRPRETPGALLATGTSRRLRRPVRLYRYAVVGSLSAGLRPQVDAALERDPDLAVILIGGNDVTNRTPPAVAVRYLVDAVHRLRAAGAEVVVGTCPDLGAIQPIKPPLRWLARRWSRQLATAQTVAVVEAGGWTVSLGDLLGPRFAAEPTRMFAWDHFHPSAEGYAIAAAAMLPTVLAAFSAGPERRAALVGDQGVRSLPEAAHEAARHAGTEVRGVRVGGRDHGPGGRWAQLRRRGHWFGHPRTAATVAGPTAESATPDPTTVTVAREATTGTAPLGTAAESTTTPAPDRTPFQDGTATLNGTSPWDGSTARDAATTSTVEEPA</sequence>
<name>A0ABU7RM22_9ACTN</name>
<dbReference type="SUPFAM" id="SSF52266">
    <property type="entry name" value="SGNH hydrolase"/>
    <property type="match status" value="1"/>
</dbReference>
<keyword evidence="2" id="KW-0812">Transmembrane</keyword>
<dbReference type="RefSeq" id="WP_331212688.1">
    <property type="nucleotide sequence ID" value="NZ_JAZGQK010000003.1"/>
</dbReference>
<keyword evidence="4" id="KW-0378">Hydrolase</keyword>
<feature type="compositionally biased region" description="Polar residues" evidence="1">
    <location>
        <begin position="385"/>
        <end position="398"/>
    </location>
</feature>
<dbReference type="Gene3D" id="3.40.50.1110">
    <property type="entry name" value="SGNH hydrolase"/>
    <property type="match status" value="1"/>
</dbReference>
<reference evidence="4 5" key="1">
    <citation type="submission" date="2024-01" db="EMBL/GenBank/DDBJ databases">
        <title>Genome insights into Plantactinospora sonchi sp. nov.</title>
        <authorList>
            <person name="Wang L."/>
        </authorList>
    </citation>
    <scope>NUCLEOTIDE SEQUENCE [LARGE SCALE GENOMIC DNA]</scope>
    <source>
        <strain evidence="4 5">NEAU-QY2</strain>
    </source>
</reference>
<dbReference type="PANTHER" id="PTHR30383">
    <property type="entry name" value="THIOESTERASE 1/PROTEASE 1/LYSOPHOSPHOLIPASE L1"/>
    <property type="match status" value="1"/>
</dbReference>
<evidence type="ECO:0000256" key="1">
    <source>
        <dbReference type="SAM" id="MobiDB-lite"/>
    </source>
</evidence>
<protein>
    <submittedName>
        <fullName evidence="4">SGNH/GDSL hydrolase family protein</fullName>
    </submittedName>
</protein>
<feature type="domain" description="SGNH hydrolase-type esterase" evidence="3">
    <location>
        <begin position="80"/>
        <end position="257"/>
    </location>
</feature>
<evidence type="ECO:0000259" key="3">
    <source>
        <dbReference type="Pfam" id="PF13472"/>
    </source>
</evidence>
<evidence type="ECO:0000313" key="4">
    <source>
        <dbReference type="EMBL" id="MEE6257565.1"/>
    </source>
</evidence>
<accession>A0ABU7RM22</accession>
<keyword evidence="5" id="KW-1185">Reference proteome</keyword>